<keyword evidence="3" id="KW-0238">DNA-binding</keyword>
<evidence type="ECO:0000256" key="3">
    <source>
        <dbReference type="ARBA" id="ARBA00023125"/>
    </source>
</evidence>
<proteinExistence type="inferred from homology"/>
<dbReference type="InterPro" id="IPR044810">
    <property type="entry name" value="WRKY_plant"/>
</dbReference>
<dbReference type="PANTHER" id="PTHR32096">
    <property type="entry name" value="WRKY TRANSCRIPTION FACTOR 30-RELATED-RELATED"/>
    <property type="match status" value="1"/>
</dbReference>
<protein>
    <recommendedName>
        <fullName evidence="8">WRKY domain-containing protein</fullName>
    </recommendedName>
</protein>
<reference evidence="9" key="2">
    <citation type="submission" date="2021-12" db="EMBL/GenBank/DDBJ databases">
        <title>Resequencing data analysis of finger millet.</title>
        <authorList>
            <person name="Hatakeyama M."/>
            <person name="Aluri S."/>
            <person name="Balachadran M.T."/>
            <person name="Sivarajan S.R."/>
            <person name="Poveda L."/>
            <person name="Shimizu-Inatsugi R."/>
            <person name="Schlapbach R."/>
            <person name="Sreeman S.M."/>
            <person name="Shimizu K.K."/>
        </authorList>
    </citation>
    <scope>NUCLEOTIDE SEQUENCE</scope>
</reference>
<dbReference type="InterPro" id="IPR036576">
    <property type="entry name" value="WRKY_dom_sf"/>
</dbReference>
<organism evidence="9 10">
    <name type="scientific">Eleusine coracana subsp. coracana</name>
    <dbReference type="NCBI Taxonomy" id="191504"/>
    <lineage>
        <taxon>Eukaryota</taxon>
        <taxon>Viridiplantae</taxon>
        <taxon>Streptophyta</taxon>
        <taxon>Embryophyta</taxon>
        <taxon>Tracheophyta</taxon>
        <taxon>Spermatophyta</taxon>
        <taxon>Magnoliopsida</taxon>
        <taxon>Liliopsida</taxon>
        <taxon>Poales</taxon>
        <taxon>Poaceae</taxon>
        <taxon>PACMAD clade</taxon>
        <taxon>Chloridoideae</taxon>
        <taxon>Cynodonteae</taxon>
        <taxon>Eleusininae</taxon>
        <taxon>Eleusine</taxon>
    </lineage>
</organism>
<keyword evidence="2" id="KW-0805">Transcription regulation</keyword>
<comment type="similarity">
    <text evidence="6">Belongs to the WRKY group III family.</text>
</comment>
<accession>A0AAV5FEN2</accession>
<evidence type="ECO:0000259" key="8">
    <source>
        <dbReference type="PROSITE" id="PS50811"/>
    </source>
</evidence>
<dbReference type="SUPFAM" id="SSF118290">
    <property type="entry name" value="WRKY DNA-binding domain"/>
    <property type="match status" value="1"/>
</dbReference>
<dbReference type="EMBL" id="BQKI01000085">
    <property type="protein sequence ID" value="GJN34169.1"/>
    <property type="molecule type" value="Genomic_DNA"/>
</dbReference>
<dbReference type="GO" id="GO:0042542">
    <property type="term" value="P:response to hydrogen peroxide"/>
    <property type="evidence" value="ECO:0007669"/>
    <property type="project" value="UniProtKB-ARBA"/>
</dbReference>
<evidence type="ECO:0000256" key="6">
    <source>
        <dbReference type="ARBA" id="ARBA00060850"/>
    </source>
</evidence>
<feature type="region of interest" description="Disordered" evidence="7">
    <location>
        <begin position="203"/>
        <end position="230"/>
    </location>
</feature>
<dbReference type="SMART" id="SM00774">
    <property type="entry name" value="WRKY"/>
    <property type="match status" value="1"/>
</dbReference>
<feature type="domain" description="WRKY" evidence="8">
    <location>
        <begin position="106"/>
        <end position="169"/>
    </location>
</feature>
<dbReference type="GO" id="GO:0000976">
    <property type="term" value="F:transcription cis-regulatory region binding"/>
    <property type="evidence" value="ECO:0007669"/>
    <property type="project" value="TreeGrafter"/>
</dbReference>
<dbReference type="InterPro" id="IPR003657">
    <property type="entry name" value="WRKY_dom"/>
</dbReference>
<feature type="region of interest" description="Disordered" evidence="7">
    <location>
        <begin position="91"/>
        <end position="116"/>
    </location>
</feature>
<dbReference type="Proteomes" id="UP001054889">
    <property type="component" value="Unassembled WGS sequence"/>
</dbReference>
<evidence type="ECO:0000256" key="4">
    <source>
        <dbReference type="ARBA" id="ARBA00023163"/>
    </source>
</evidence>
<name>A0AAV5FEN2_ELECO</name>
<dbReference type="GO" id="GO:0005634">
    <property type="term" value="C:nucleus"/>
    <property type="evidence" value="ECO:0007669"/>
    <property type="project" value="UniProtKB-SubCell"/>
</dbReference>
<reference evidence="9" key="1">
    <citation type="journal article" date="2018" name="DNA Res.">
        <title>Multiple hybrid de novo genome assembly of finger millet, an orphan allotetraploid crop.</title>
        <authorList>
            <person name="Hatakeyama M."/>
            <person name="Aluri S."/>
            <person name="Balachadran M.T."/>
            <person name="Sivarajan S.R."/>
            <person name="Patrignani A."/>
            <person name="Gruter S."/>
            <person name="Poveda L."/>
            <person name="Shimizu-Inatsugi R."/>
            <person name="Baeten J."/>
            <person name="Francoijs K.J."/>
            <person name="Nataraja K.N."/>
            <person name="Reddy Y.A.N."/>
            <person name="Phadnis S."/>
            <person name="Ravikumar R.L."/>
            <person name="Schlapbach R."/>
            <person name="Sreeman S.M."/>
            <person name="Shimizu K.K."/>
        </authorList>
    </citation>
    <scope>NUCLEOTIDE SEQUENCE</scope>
</reference>
<evidence type="ECO:0000256" key="2">
    <source>
        <dbReference type="ARBA" id="ARBA00023015"/>
    </source>
</evidence>
<dbReference type="Pfam" id="PF03106">
    <property type="entry name" value="WRKY"/>
    <property type="match status" value="1"/>
</dbReference>
<evidence type="ECO:0000256" key="1">
    <source>
        <dbReference type="ARBA" id="ARBA00004123"/>
    </source>
</evidence>
<dbReference type="GO" id="GO:0003700">
    <property type="term" value="F:DNA-binding transcription factor activity"/>
    <property type="evidence" value="ECO:0007669"/>
    <property type="project" value="InterPro"/>
</dbReference>
<dbReference type="PANTHER" id="PTHR32096:SF143">
    <property type="entry name" value="OS09G0334500 PROTEIN"/>
    <property type="match status" value="1"/>
</dbReference>
<dbReference type="GO" id="GO:0010193">
    <property type="term" value="P:response to ozone"/>
    <property type="evidence" value="ECO:0007669"/>
    <property type="project" value="UniProtKB-ARBA"/>
</dbReference>
<sequence>MEAAGWVVTELSHIKKLVAQLEVHLGESPDLCNCKHLTSQIFSLTERSIGIITSSDFCQKRSSIEAGLTPSPASDVVDAPFKTNKKRKMMEKRTHQVRVTSGSGGEPMTPVDDGHSWRKYGQKEILGAKHPRGYYRCTHRHSQGCTATKQVQRSDLDPALFDVIYLGTHTCVHRTSPAAGQPPKPNPDARSFLQNLSANLKVKTEGLARPASRRSGAPPLPRRSASLRRRRASASHLSAARFSSVPSTSENWGVSPATSDSNHVASFAPFEAADWRAQSEYQEVVSALVAAGAPAALRWTSTTTSSTSIFQASLRDPLIMWEDSSLLLFSS</sequence>
<keyword evidence="5" id="KW-0539">Nucleus</keyword>
<dbReference type="GO" id="GO:0010150">
    <property type="term" value="P:leaf senescence"/>
    <property type="evidence" value="ECO:0007669"/>
    <property type="project" value="UniProtKB-ARBA"/>
</dbReference>
<evidence type="ECO:0000256" key="5">
    <source>
        <dbReference type="ARBA" id="ARBA00023242"/>
    </source>
</evidence>
<dbReference type="GO" id="GO:0009751">
    <property type="term" value="P:response to salicylic acid"/>
    <property type="evidence" value="ECO:0007669"/>
    <property type="project" value="UniProtKB-ARBA"/>
</dbReference>
<dbReference type="Gene3D" id="2.20.25.80">
    <property type="entry name" value="WRKY domain"/>
    <property type="match status" value="1"/>
</dbReference>
<evidence type="ECO:0000313" key="10">
    <source>
        <dbReference type="Proteomes" id="UP001054889"/>
    </source>
</evidence>
<evidence type="ECO:0000313" key="9">
    <source>
        <dbReference type="EMBL" id="GJN34169.1"/>
    </source>
</evidence>
<dbReference type="FunFam" id="2.20.25.80:FF:000009">
    <property type="entry name" value="WRKY transcription factor 53"/>
    <property type="match status" value="1"/>
</dbReference>
<dbReference type="PROSITE" id="PS50811">
    <property type="entry name" value="WRKY"/>
    <property type="match status" value="1"/>
</dbReference>
<comment type="subcellular location">
    <subcellularLocation>
        <location evidence="1">Nucleus</location>
    </subcellularLocation>
</comment>
<keyword evidence="4" id="KW-0804">Transcription</keyword>
<dbReference type="AlphaFoldDB" id="A0AAV5FEN2"/>
<comment type="caution">
    <text evidence="9">The sequence shown here is derived from an EMBL/GenBank/DDBJ whole genome shotgun (WGS) entry which is preliminary data.</text>
</comment>
<evidence type="ECO:0000256" key="7">
    <source>
        <dbReference type="SAM" id="MobiDB-lite"/>
    </source>
</evidence>
<keyword evidence="10" id="KW-1185">Reference proteome</keyword>
<gene>
    <name evidence="9" type="primary">gb22813</name>
    <name evidence="9" type="ORF">PR202_gb22813</name>
</gene>